<evidence type="ECO:0000256" key="13">
    <source>
        <dbReference type="SAM" id="Phobius"/>
    </source>
</evidence>
<dbReference type="PROSITE" id="PS50175">
    <property type="entry name" value="ASP_PROT_RETROV"/>
    <property type="match status" value="1"/>
</dbReference>
<dbReference type="Pfam" id="PF07727">
    <property type="entry name" value="RVT_2"/>
    <property type="match status" value="1"/>
</dbReference>
<feature type="domain" description="Integrase catalytic" evidence="18">
    <location>
        <begin position="925"/>
        <end position="1111"/>
    </location>
</feature>
<feature type="region of interest" description="Disordered" evidence="12">
    <location>
        <begin position="1374"/>
        <end position="1395"/>
    </location>
</feature>
<evidence type="ECO:0000313" key="20">
    <source>
        <dbReference type="Proteomes" id="UP000604046"/>
    </source>
</evidence>
<name>A0A812K403_9DINO</name>
<feature type="region of interest" description="Disordered" evidence="12">
    <location>
        <begin position="361"/>
        <end position="383"/>
    </location>
</feature>
<evidence type="ECO:0000259" key="15">
    <source>
        <dbReference type="PROSITE" id="PS50175"/>
    </source>
</evidence>
<feature type="region of interest" description="Disordered" evidence="12">
    <location>
        <begin position="2045"/>
        <end position="2086"/>
    </location>
</feature>
<dbReference type="EMBL" id="CAJNDS010000602">
    <property type="protein sequence ID" value="CAE7221937.1"/>
    <property type="molecule type" value="Genomic_DNA"/>
</dbReference>
<evidence type="ECO:0000256" key="3">
    <source>
        <dbReference type="ARBA" id="ARBA00022722"/>
    </source>
</evidence>
<dbReference type="PROSITE" id="PS50235">
    <property type="entry name" value="USP_3"/>
    <property type="match status" value="1"/>
</dbReference>
<dbReference type="SUPFAM" id="SSF57756">
    <property type="entry name" value="Retrovirus zinc finger-like domains"/>
    <property type="match status" value="1"/>
</dbReference>
<keyword evidence="11" id="KW-0863">Zinc-finger</keyword>
<feature type="compositionally biased region" description="Low complexity" evidence="12">
    <location>
        <begin position="2060"/>
        <end position="2074"/>
    </location>
</feature>
<keyword evidence="2" id="KW-0548">Nucleotidyltransferase</keyword>
<dbReference type="InterPro" id="IPR012337">
    <property type="entry name" value="RNaseH-like_sf"/>
</dbReference>
<dbReference type="InterPro" id="IPR028889">
    <property type="entry name" value="USP"/>
</dbReference>
<organism evidence="19 20">
    <name type="scientific">Symbiodinium natans</name>
    <dbReference type="NCBI Taxonomy" id="878477"/>
    <lineage>
        <taxon>Eukaryota</taxon>
        <taxon>Sar</taxon>
        <taxon>Alveolata</taxon>
        <taxon>Dinophyceae</taxon>
        <taxon>Suessiales</taxon>
        <taxon>Symbiodiniaceae</taxon>
        <taxon>Symbiodinium</taxon>
    </lineage>
</organism>
<keyword evidence="1" id="KW-0808">Transferase</keyword>
<dbReference type="Proteomes" id="UP000604046">
    <property type="component" value="Unassembled WGS sequence"/>
</dbReference>
<feature type="domain" description="CCHC-type" evidence="14">
    <location>
        <begin position="337"/>
        <end position="350"/>
    </location>
</feature>
<dbReference type="GO" id="GO:0004519">
    <property type="term" value="F:endonuclease activity"/>
    <property type="evidence" value="ECO:0007669"/>
    <property type="project" value="UniProtKB-KW"/>
</dbReference>
<feature type="region of interest" description="Disordered" evidence="12">
    <location>
        <begin position="1221"/>
        <end position="1328"/>
    </location>
</feature>
<dbReference type="CDD" id="cd09272">
    <property type="entry name" value="RNase_HI_RT_Ty1"/>
    <property type="match status" value="1"/>
</dbReference>
<dbReference type="Pfam" id="PF00443">
    <property type="entry name" value="UCH"/>
    <property type="match status" value="1"/>
</dbReference>
<evidence type="ECO:0000256" key="2">
    <source>
        <dbReference type="ARBA" id="ARBA00022695"/>
    </source>
</evidence>
<dbReference type="GO" id="GO:0003964">
    <property type="term" value="F:RNA-directed DNA polymerase activity"/>
    <property type="evidence" value="ECO:0007669"/>
    <property type="project" value="UniProtKB-KW"/>
</dbReference>
<keyword evidence="5" id="KW-0378">Hydrolase</keyword>
<dbReference type="SUPFAM" id="SSF54001">
    <property type="entry name" value="Cysteine proteinases"/>
    <property type="match status" value="1"/>
</dbReference>
<keyword evidence="13" id="KW-0472">Membrane</keyword>
<dbReference type="InterPro" id="IPR013103">
    <property type="entry name" value="RVT_2"/>
</dbReference>
<dbReference type="GO" id="GO:0004190">
    <property type="term" value="F:aspartic-type endopeptidase activity"/>
    <property type="evidence" value="ECO:0007669"/>
    <property type="project" value="InterPro"/>
</dbReference>
<dbReference type="GO" id="GO:0006508">
    <property type="term" value="P:proteolysis"/>
    <property type="evidence" value="ECO:0007669"/>
    <property type="project" value="InterPro"/>
</dbReference>
<dbReference type="InterPro" id="IPR036397">
    <property type="entry name" value="RNaseH_sf"/>
</dbReference>
<feature type="compositionally biased region" description="Basic and acidic residues" evidence="12">
    <location>
        <begin position="295"/>
        <end position="331"/>
    </location>
</feature>
<evidence type="ECO:0000256" key="8">
    <source>
        <dbReference type="ARBA" id="ARBA00032154"/>
    </source>
</evidence>
<feature type="compositionally biased region" description="Polar residues" evidence="12">
    <location>
        <begin position="279"/>
        <end position="291"/>
    </location>
</feature>
<dbReference type="GO" id="GO:0004843">
    <property type="term" value="F:cysteine-type deubiquitinase activity"/>
    <property type="evidence" value="ECO:0007669"/>
    <property type="project" value="InterPro"/>
</dbReference>
<dbReference type="PANTHER" id="PTHR11439:SF483">
    <property type="entry name" value="PEPTIDE SYNTHASE GLIP-LIKE, PUTATIVE (AFU_ORTHOLOGUE AFUA_3G12920)-RELATED"/>
    <property type="match status" value="1"/>
</dbReference>
<comment type="function">
    <text evidence="10">Capsid protein (CA) is the structural component of the virus-like particle (VLP), forming the shell that encapsulates the retrotransposons dimeric RNA genome. The particles are assembled from trimer-clustered units and there are holes in the capsid shells that allow for the diffusion of macromolecules. CA also has nucleocapsid-like chaperone activity, promoting primer tRNA(i)-Met annealing to the multipartite primer-binding site (PBS), dimerization of Ty1 RNA and initiation of reverse transcription.</text>
</comment>
<feature type="compositionally biased region" description="Pro residues" evidence="12">
    <location>
        <begin position="1225"/>
        <end position="1234"/>
    </location>
</feature>
<dbReference type="InterPro" id="IPR001878">
    <property type="entry name" value="Znf_CCHC"/>
</dbReference>
<dbReference type="InterPro" id="IPR001394">
    <property type="entry name" value="Peptidase_C19_UCH"/>
</dbReference>
<feature type="domain" description="Peptidase A2" evidence="15">
    <location>
        <begin position="488"/>
        <end position="503"/>
    </location>
</feature>
<dbReference type="InterPro" id="IPR001995">
    <property type="entry name" value="Peptidase_A2_cat"/>
</dbReference>
<feature type="compositionally biased region" description="Low complexity" evidence="12">
    <location>
        <begin position="1246"/>
        <end position="1256"/>
    </location>
</feature>
<keyword evidence="11" id="KW-0479">Metal-binding</keyword>
<dbReference type="SMART" id="SM00343">
    <property type="entry name" value="ZnF_C2HC"/>
    <property type="match status" value="1"/>
</dbReference>
<evidence type="ECO:0000256" key="12">
    <source>
        <dbReference type="SAM" id="MobiDB-lite"/>
    </source>
</evidence>
<dbReference type="GO" id="GO:0005737">
    <property type="term" value="C:cytoplasm"/>
    <property type="evidence" value="ECO:0007669"/>
    <property type="project" value="UniProtKB-ARBA"/>
</dbReference>
<evidence type="ECO:0000259" key="14">
    <source>
        <dbReference type="PROSITE" id="PS50158"/>
    </source>
</evidence>
<accession>A0A812K403</accession>
<comment type="caution">
    <text evidence="19">The sequence shown here is derived from an EMBL/GenBank/DDBJ whole genome shotgun (WGS) entry which is preliminary data.</text>
</comment>
<dbReference type="GO" id="GO:0008270">
    <property type="term" value="F:zinc ion binding"/>
    <property type="evidence" value="ECO:0007669"/>
    <property type="project" value="UniProtKB-KW"/>
</dbReference>
<feature type="transmembrane region" description="Helical" evidence="13">
    <location>
        <begin position="2010"/>
        <end position="2034"/>
    </location>
</feature>
<dbReference type="GO" id="GO:0003676">
    <property type="term" value="F:nucleic acid binding"/>
    <property type="evidence" value="ECO:0007669"/>
    <property type="project" value="InterPro"/>
</dbReference>
<dbReference type="InterPro" id="IPR036875">
    <property type="entry name" value="Znf_CCHC_sf"/>
</dbReference>
<evidence type="ECO:0000256" key="6">
    <source>
        <dbReference type="ARBA" id="ARBA00022918"/>
    </source>
</evidence>
<evidence type="ECO:0000256" key="9">
    <source>
        <dbReference type="ARBA" id="ARBA00033113"/>
    </source>
</evidence>
<dbReference type="PROSITE" id="PS00141">
    <property type="entry name" value="ASP_PROTEASE"/>
    <property type="match status" value="1"/>
</dbReference>
<protein>
    <recommendedName>
        <fullName evidence="7">Gag-Pol-p199</fullName>
    </recommendedName>
    <alternativeName>
        <fullName evidence="8">TY1A-TY1B</fullName>
    </alternativeName>
    <alternativeName>
        <fullName evidence="9">p190</fullName>
    </alternativeName>
</protein>
<feature type="domain" description="USP" evidence="16">
    <location>
        <begin position="1"/>
        <end position="203"/>
    </location>
</feature>
<dbReference type="PANTHER" id="PTHR11439">
    <property type="entry name" value="GAG-POL-RELATED RETROTRANSPOSON"/>
    <property type="match status" value="1"/>
</dbReference>
<dbReference type="InterPro" id="IPR038765">
    <property type="entry name" value="Papain-like_cys_pep_sf"/>
</dbReference>
<evidence type="ECO:0000259" key="17">
    <source>
        <dbReference type="PROSITE" id="PS50800"/>
    </source>
</evidence>
<dbReference type="Gene3D" id="3.90.70.10">
    <property type="entry name" value="Cysteine proteinases"/>
    <property type="match status" value="1"/>
</dbReference>
<sequence length="2185" mass="243836">MPWTQALRNWARPNMQHDVAEFAKHLLANELLTVTMRGEWQTRLQVDGTVQVTDRGTTWPILLPEPLLTQQEYALQSLIDAWESQAAPPALVTGPSELLLQLNRFREVGGVYTKSLTPVVPAETLSIPVFHADSLQRRTIRYQLRAAILHIGDTPQSGHYRAVTFTEGATAYIHDDNKLAQKVTRKLLKTLYAQVYVCHYSKIDTPSYSDSSDVYIHCCDDEASSQLDHILIPEQASQGVAAKLRAIPGGKGKEKGKYKGKGKDHKGGYHGKGGKDRFQNNNYDQNHSWRNNGKGGKEYSKGKGKFWGKDKGKGKGKESKGKGKGEQRKDNVPYNNCKICGKPGHWSKECWMNKNRVNQVDEGTSNASSSTNSTTTMSSSRPQTASVKRIFNLADECERSCTVYAMETVSEGEEYVEDEESWWCRRVEWYALDEDDECPCEELPQTLEVFDLTCEDALPGDDEWSQNYVRVLEHGGLEEEGGQSYSSFEVVLDSGADVSVMPESWLHMGIGQATSEGQVQMLDAQGVEMPSLGTRLITLDMGPACIQERFHASTVGSPLLSLGRLLKQGWTLDHRSNMLCLCNEEVAVPVNFKKNSLTVQASVFAVNMSPIESHQERPDEPLTSHVRPLLEGKRTFVEFAVDPETWSAGEEGKTDALGHQWKFMPNGDPFCLCDSTLHVSPAPVMSIDRWKYRTTAVKIAGRWELVELQQDVSKLEDLEESLPGVLYATKTLTMIQRRPSDPEDVGMTVLEDHGPQPLASNPVLREPRLPVELQADEGMPDDANLSEHGEAEVAPAAPGIELQGPIPEEVEVEGRRLSANSTATELKLVCKALGIGSSGSKTVLYKRITKHVWRRRLEDELALQEAASLPVRTPKPEAVPHEPSPEELAKHRLTHIPYKSWCPLCVSTRARRDGHREGGEAHRSEGSWPVMSLDLMYSSVEGDALDCMRTSQLKPKEGKMMVLVCVDRSTGMLHGVPLPSKEQQCLQYAAKEVLSFLSYLGRTEVEIRGDNEPSMTMLMDKIVTARTAAKLATRKSPSQPHEHQTNGAAEQAILSLRDIGSTLLQQVRECGYVLSNESDLVPWVYTHAATLHNQYAVMAGTTPYERAFGVQYRGKLAMWGETVYFSLSDPHRRKGKEKFVKGIFLGKTMQNDLNICGTALGIYLSSTIRRLPESQQWDRILLKEFKGKPWRYGLAGMGLKVIPGLKERAPQPATMLEPMVSVAPAPSPTPPPPVVTEGPVDEAASDPESSASASSDKMTTDSERRPESHEDRKRERTEREEEAPGSKEVRTSGSAMETGGEDAPTESVQEPKGEKRLQAPPFYAGSESPSKRVRAVKVGDAEYYVGDEDLDDWWNMAEFDARYFEEDDWMDYSPENDPEKLWEGQDENEGPPVLSPEQLEGVEAVSRSDELHRLLEMSVLEAMDEAVHVPKEKLLKTRHVYDWRFRSNKWQRRARLVCKELKAWSPFRQDTYAPSTCPSMLRVLPHMFVSTPDYVLRSFDVKDAFLTVDQKEELFVELNGTIYKVRNCLPGQQLAPVHWHDQLSEDLARCDLKSNVACPVVYGGEKLGATIHVDDGLLGGCEDRVNSAVSVLQQKYRLEVSPVVKNIGDQLKFLKRTLEVVEDGLKIHIDAKYIEKVVSILGITNPRHRKVPATSDLTMKDESEYLDEAHVGRYRAALGCLLYISPERPDVQHCVGFLARGMSKPTVKQLKHLRYLTEYLYATRDYCLVLRWSRPGRSVMEESLRTQPKVEDVQGDGEGRPARLLEAISDSDWASSADRKSISCGHLYLDGNLMFSYSRRQCSISLSSCEAELTAATSVIAESLFLKNILESLSEHPVDLVVRLDNSAARSLLVKCGVSRIRHLDCRLLWCQGLVKAKLLSVKPVAGLQNPADIATKVLSSERIKYLLGLAGMYNNDGLIQSSKPPNVKVQRVASTMDIENLVRSVVYAAIALSQQRPADATSTSPVGAAEMSPEGGEEFPELVGMLWNLLVYRVMEGLMVTDAADGTSLWWLVGGATFLFLFMFLLGVMLYYLPSLCCRRMTTQSSDRMTTQSSDRMTPQSSSSLPPQSMSSHQKQKGVWKNRGERDAQARAVRAHFVRSVSHNPHIFDPETRQEVAVFSQNGKCYHSRPSCHGLRQATSSCQRVPLHDALARGLAPCRVCCASHWDVAGDANARVPRHQRCDK</sequence>
<gene>
    <name evidence="19" type="ORF">SNAT2548_LOCUS8224</name>
</gene>
<evidence type="ECO:0000259" key="18">
    <source>
        <dbReference type="PROSITE" id="PS50994"/>
    </source>
</evidence>
<evidence type="ECO:0000256" key="1">
    <source>
        <dbReference type="ARBA" id="ARBA00022679"/>
    </source>
</evidence>
<evidence type="ECO:0000256" key="7">
    <source>
        <dbReference type="ARBA" id="ARBA00030524"/>
    </source>
</evidence>
<evidence type="ECO:0000256" key="11">
    <source>
        <dbReference type="PROSITE-ProRule" id="PRU00047"/>
    </source>
</evidence>
<keyword evidence="4" id="KW-0255">Endonuclease</keyword>
<dbReference type="GO" id="GO:0016579">
    <property type="term" value="P:protein deubiquitination"/>
    <property type="evidence" value="ECO:0007669"/>
    <property type="project" value="InterPro"/>
</dbReference>
<dbReference type="InterPro" id="IPR003034">
    <property type="entry name" value="SAP_dom"/>
</dbReference>
<feature type="region of interest" description="Disordered" evidence="12">
    <location>
        <begin position="244"/>
        <end position="334"/>
    </location>
</feature>
<dbReference type="Gene3D" id="3.30.420.10">
    <property type="entry name" value="Ribonuclease H-like superfamily/Ribonuclease H"/>
    <property type="match status" value="1"/>
</dbReference>
<evidence type="ECO:0000313" key="19">
    <source>
        <dbReference type="EMBL" id="CAE7221937.1"/>
    </source>
</evidence>
<dbReference type="Gene3D" id="4.10.60.10">
    <property type="entry name" value="Zinc finger, CCHC-type"/>
    <property type="match status" value="1"/>
</dbReference>
<feature type="compositionally biased region" description="Polar residues" evidence="12">
    <location>
        <begin position="2045"/>
        <end position="2059"/>
    </location>
</feature>
<dbReference type="PROSITE" id="PS50800">
    <property type="entry name" value="SAP"/>
    <property type="match status" value="1"/>
</dbReference>
<keyword evidence="11" id="KW-0862">Zinc</keyword>
<keyword evidence="13" id="KW-1133">Transmembrane helix</keyword>
<feature type="domain" description="SAP" evidence="17">
    <location>
        <begin position="818"/>
        <end position="852"/>
    </location>
</feature>
<proteinExistence type="predicted"/>
<evidence type="ECO:0000256" key="4">
    <source>
        <dbReference type="ARBA" id="ARBA00022759"/>
    </source>
</evidence>
<dbReference type="GO" id="GO:0015074">
    <property type="term" value="P:DNA integration"/>
    <property type="evidence" value="ECO:0007669"/>
    <property type="project" value="InterPro"/>
</dbReference>
<keyword evidence="3" id="KW-0540">Nuclease</keyword>
<reference evidence="19" key="1">
    <citation type="submission" date="2021-02" db="EMBL/GenBank/DDBJ databases">
        <authorList>
            <person name="Dougan E. K."/>
            <person name="Rhodes N."/>
            <person name="Thang M."/>
            <person name="Chan C."/>
        </authorList>
    </citation>
    <scope>NUCLEOTIDE SEQUENCE</scope>
</reference>
<feature type="compositionally biased region" description="Low complexity" evidence="12">
    <location>
        <begin position="364"/>
        <end position="380"/>
    </location>
</feature>
<evidence type="ECO:0000256" key="10">
    <source>
        <dbReference type="ARBA" id="ARBA00057243"/>
    </source>
</evidence>
<keyword evidence="6" id="KW-0695">RNA-directed DNA polymerase</keyword>
<dbReference type="PROSITE" id="PS50994">
    <property type="entry name" value="INTEGRASE"/>
    <property type="match status" value="1"/>
</dbReference>
<dbReference type="SUPFAM" id="SSF53098">
    <property type="entry name" value="Ribonuclease H-like"/>
    <property type="match status" value="1"/>
</dbReference>
<dbReference type="PROSITE" id="PS50158">
    <property type="entry name" value="ZF_CCHC"/>
    <property type="match status" value="1"/>
</dbReference>
<keyword evidence="20" id="KW-1185">Reference proteome</keyword>
<dbReference type="InterPro" id="IPR001584">
    <property type="entry name" value="Integrase_cat-core"/>
</dbReference>
<dbReference type="InterPro" id="IPR001969">
    <property type="entry name" value="Aspartic_peptidase_AS"/>
</dbReference>
<keyword evidence="13" id="KW-0812">Transmembrane</keyword>
<feature type="compositionally biased region" description="Basic and acidic residues" evidence="12">
    <location>
        <begin position="1258"/>
        <end position="1290"/>
    </location>
</feature>
<evidence type="ECO:0000256" key="5">
    <source>
        <dbReference type="ARBA" id="ARBA00022801"/>
    </source>
</evidence>
<evidence type="ECO:0000259" key="16">
    <source>
        <dbReference type="PROSITE" id="PS50235"/>
    </source>
</evidence>
<dbReference type="OrthoDB" id="413361at2759"/>